<name>A0A1J1GV26_PLAGA</name>
<protein>
    <submittedName>
        <fullName evidence="3">Parasitophorous vacuolar protein 1, putative</fullName>
    </submittedName>
</protein>
<evidence type="ECO:0000256" key="2">
    <source>
        <dbReference type="SAM" id="SignalP"/>
    </source>
</evidence>
<dbReference type="VEuPathDB" id="PlasmoDB:PGAL8A_00355900"/>
<feature type="chain" id="PRO_5013198754" evidence="2">
    <location>
        <begin position="17"/>
        <end position="391"/>
    </location>
</feature>
<dbReference type="EMBL" id="CVMV01000059">
    <property type="protein sequence ID" value="CRG96341.1"/>
    <property type="molecule type" value="Genomic_DNA"/>
</dbReference>
<comment type="caution">
    <text evidence="3">The sequence shown here is derived from an EMBL/GenBank/DDBJ whole genome shotgun (WGS) entry which is preliminary data.</text>
</comment>
<evidence type="ECO:0000256" key="1">
    <source>
        <dbReference type="SAM" id="MobiDB-lite"/>
    </source>
</evidence>
<feature type="compositionally biased region" description="Acidic residues" evidence="1">
    <location>
        <begin position="382"/>
        <end position="391"/>
    </location>
</feature>
<evidence type="ECO:0000313" key="4">
    <source>
        <dbReference type="Proteomes" id="UP000220797"/>
    </source>
</evidence>
<dbReference type="OMA" id="GICMKFF"/>
<dbReference type="AlphaFoldDB" id="A0A1J1GV26"/>
<dbReference type="OrthoDB" id="392929at2759"/>
<evidence type="ECO:0000313" key="3">
    <source>
        <dbReference type="EMBL" id="CRG96341.1"/>
    </source>
</evidence>
<keyword evidence="2" id="KW-0732">Signal</keyword>
<organism evidence="3 4">
    <name type="scientific">Plasmodium gallinaceum</name>
    <dbReference type="NCBI Taxonomy" id="5849"/>
    <lineage>
        <taxon>Eukaryota</taxon>
        <taxon>Sar</taxon>
        <taxon>Alveolata</taxon>
        <taxon>Apicomplexa</taxon>
        <taxon>Aconoidasida</taxon>
        <taxon>Haemosporida</taxon>
        <taxon>Plasmodiidae</taxon>
        <taxon>Plasmodium</taxon>
        <taxon>Plasmodium (Haemamoeba)</taxon>
    </lineage>
</organism>
<accession>A0A1J1GV26</accession>
<gene>
    <name evidence="3" type="primary">PV1</name>
    <name evidence="3" type="ORF">PGAL8A_00355900</name>
</gene>
<dbReference type="RefSeq" id="XP_028529146.1">
    <property type="nucleotide sequence ID" value="XM_028672611.1"/>
</dbReference>
<proteinExistence type="predicted"/>
<sequence>MIKAVLTLLFISYSYAVNVVDSQAKEQIKFSAKLELENPNHVPFLEIINSEFSKVKDFSPDLVKNGYTCSFNKFDIIIHNSSEAINKLFVVGNENYVRWAADEYKLRLMLTLDHLSSTTSLKNLEYNSQNVTSRYFSDLRRYFFELNNENSSDEGEPNDISDEEEVNQVASNYDSNEESKEVNSDLSEVENKEESGETLNNSLQKVSYTYQSSQIVSYNNMNMSNQTEGFSIDEPLTKQNALNILILNSTFSVEGECIKGEEKKENDLCIRFRSKLGTNILSTLCESSGKNFLRKFNGGNNNILLNNESLNEMMGGMYKLIESIFGNDKMFSPFLKDLNVLSNSGQLGFNMDEIVGQALNGNLGDEESETVNEENSSSNNDGNDENTEVQN</sequence>
<dbReference type="GeneID" id="39732089"/>
<feature type="signal peptide" evidence="2">
    <location>
        <begin position="1"/>
        <end position="16"/>
    </location>
</feature>
<dbReference type="Proteomes" id="UP000220797">
    <property type="component" value="Unassembled WGS sequence"/>
</dbReference>
<feature type="region of interest" description="Disordered" evidence="1">
    <location>
        <begin position="363"/>
        <end position="391"/>
    </location>
</feature>
<keyword evidence="4" id="KW-1185">Reference proteome</keyword>
<reference evidence="3" key="1">
    <citation type="submission" date="2015-04" db="EMBL/GenBank/DDBJ databases">
        <authorList>
            <consortium name="Pathogen Informatics"/>
        </authorList>
    </citation>
    <scope>NUCLEOTIDE SEQUENCE [LARGE SCALE GENOMIC DNA]</scope>
    <source>
        <strain evidence="3">8A</strain>
    </source>
</reference>